<dbReference type="AlphaFoldDB" id="A0A1H0MBD0"/>
<keyword evidence="1 8" id="KW-0436">Ligase</keyword>
<reference evidence="8 9" key="1">
    <citation type="submission" date="2016-10" db="EMBL/GenBank/DDBJ databases">
        <authorList>
            <person name="de Groot N.N."/>
        </authorList>
    </citation>
    <scope>NUCLEOTIDE SEQUENCE [LARGE SCALE GENOMIC DNA]</scope>
    <source>
        <strain evidence="9">L7-484,KACC 16230,DSM 25025</strain>
    </source>
</reference>
<dbReference type="Pfam" id="PF02237">
    <property type="entry name" value="BPL_C"/>
    <property type="match status" value="1"/>
</dbReference>
<evidence type="ECO:0000313" key="9">
    <source>
        <dbReference type="Proteomes" id="UP000198793"/>
    </source>
</evidence>
<dbReference type="SUPFAM" id="SSF55681">
    <property type="entry name" value="Class II aaRS and biotin synthetases"/>
    <property type="match status" value="1"/>
</dbReference>
<evidence type="ECO:0000256" key="4">
    <source>
        <dbReference type="ARBA" id="ARBA00023267"/>
    </source>
</evidence>
<evidence type="ECO:0000256" key="6">
    <source>
        <dbReference type="ARBA" id="ARBA00047846"/>
    </source>
</evidence>
<organism evidence="8 9">
    <name type="scientific">Aureimonas jatrophae</name>
    <dbReference type="NCBI Taxonomy" id="1166073"/>
    <lineage>
        <taxon>Bacteria</taxon>
        <taxon>Pseudomonadati</taxon>
        <taxon>Pseudomonadota</taxon>
        <taxon>Alphaproteobacteria</taxon>
        <taxon>Hyphomicrobiales</taxon>
        <taxon>Aurantimonadaceae</taxon>
        <taxon>Aureimonas</taxon>
    </lineage>
</organism>
<feature type="domain" description="BPL/LPL catalytic" evidence="7">
    <location>
        <begin position="1"/>
        <end position="178"/>
    </location>
</feature>
<evidence type="ECO:0000256" key="3">
    <source>
        <dbReference type="ARBA" id="ARBA00022840"/>
    </source>
</evidence>
<keyword evidence="9" id="KW-1185">Reference proteome</keyword>
<keyword evidence="2" id="KW-0547">Nucleotide-binding</keyword>
<dbReference type="RefSeq" id="WP_280140083.1">
    <property type="nucleotide sequence ID" value="NZ_FNIT01000013.1"/>
</dbReference>
<evidence type="ECO:0000313" key="8">
    <source>
        <dbReference type="EMBL" id="SDO77631.1"/>
    </source>
</evidence>
<sequence length="256" mass="27051">MAVRRLSLDEVGSTNSVAMEAARSGDPGPLWVTAECQSAGRGRRGRQWVSERGNLYATLLLIDPAPVAALGNLPLVAALGIRDALASLPGLVSRDVEIKWPNDVLVRGAKAVGILLESERLSNGRQAVVIGCGVNVAYAPEGVPYEVTTLRACGVDASLDVVFEVLAAATAQALDIWDRGRHFAAIRERWLAHARGVGGPCRVNLPDGSTVDGRFRDLDAAGRLLLELPNGELRSFSAGDLFLLPGAPQGRDGSSR</sequence>
<dbReference type="PROSITE" id="PS51733">
    <property type="entry name" value="BPL_LPL_CATALYTIC"/>
    <property type="match status" value="1"/>
</dbReference>
<dbReference type="STRING" id="1166073.SAMN05192530_11318"/>
<dbReference type="InterPro" id="IPR004408">
    <property type="entry name" value="Biotin_CoA_COase_ligase"/>
</dbReference>
<evidence type="ECO:0000256" key="1">
    <source>
        <dbReference type="ARBA" id="ARBA00022598"/>
    </source>
</evidence>
<dbReference type="EMBL" id="FNIT01000013">
    <property type="protein sequence ID" value="SDO77631.1"/>
    <property type="molecule type" value="Genomic_DNA"/>
</dbReference>
<dbReference type="PANTHER" id="PTHR12835">
    <property type="entry name" value="BIOTIN PROTEIN LIGASE"/>
    <property type="match status" value="1"/>
</dbReference>
<dbReference type="Gene3D" id="2.30.30.100">
    <property type="match status" value="1"/>
</dbReference>
<dbReference type="GO" id="GO:0005524">
    <property type="term" value="F:ATP binding"/>
    <property type="evidence" value="ECO:0007669"/>
    <property type="project" value="UniProtKB-KW"/>
</dbReference>
<dbReference type="GO" id="GO:0004077">
    <property type="term" value="F:biotin--[biotin carboxyl-carrier protein] ligase activity"/>
    <property type="evidence" value="ECO:0007669"/>
    <property type="project" value="UniProtKB-EC"/>
</dbReference>
<protein>
    <recommendedName>
        <fullName evidence="5">biotin--[biotin carboxyl-carrier protein] ligase</fullName>
        <ecNumber evidence="5">6.3.4.15</ecNumber>
    </recommendedName>
</protein>
<dbReference type="SUPFAM" id="SSF50037">
    <property type="entry name" value="C-terminal domain of transcriptional repressors"/>
    <property type="match status" value="1"/>
</dbReference>
<dbReference type="InterPro" id="IPR045864">
    <property type="entry name" value="aa-tRNA-synth_II/BPL/LPL"/>
</dbReference>
<dbReference type="InterPro" id="IPR003142">
    <property type="entry name" value="BPL_C"/>
</dbReference>
<dbReference type="Proteomes" id="UP000198793">
    <property type="component" value="Unassembled WGS sequence"/>
</dbReference>
<dbReference type="PANTHER" id="PTHR12835:SF5">
    <property type="entry name" value="BIOTIN--PROTEIN LIGASE"/>
    <property type="match status" value="1"/>
</dbReference>
<accession>A0A1H0MBD0</accession>
<dbReference type="EC" id="6.3.4.15" evidence="5"/>
<proteinExistence type="predicted"/>
<dbReference type="CDD" id="cd16442">
    <property type="entry name" value="BPL"/>
    <property type="match status" value="1"/>
</dbReference>
<dbReference type="NCBIfam" id="TIGR00121">
    <property type="entry name" value="birA_ligase"/>
    <property type="match status" value="1"/>
</dbReference>
<keyword evidence="4" id="KW-0092">Biotin</keyword>
<evidence type="ECO:0000256" key="5">
    <source>
        <dbReference type="ARBA" id="ARBA00024227"/>
    </source>
</evidence>
<keyword evidence="3" id="KW-0067">ATP-binding</keyword>
<evidence type="ECO:0000256" key="2">
    <source>
        <dbReference type="ARBA" id="ARBA00022741"/>
    </source>
</evidence>
<dbReference type="Pfam" id="PF03099">
    <property type="entry name" value="BPL_LplA_LipB"/>
    <property type="match status" value="1"/>
</dbReference>
<gene>
    <name evidence="8" type="ORF">SAMN05192530_11318</name>
</gene>
<comment type="catalytic activity">
    <reaction evidence="6">
        <text>biotin + L-lysyl-[protein] + ATP = N(6)-biotinyl-L-lysyl-[protein] + AMP + diphosphate + H(+)</text>
        <dbReference type="Rhea" id="RHEA:11756"/>
        <dbReference type="Rhea" id="RHEA-COMP:9752"/>
        <dbReference type="Rhea" id="RHEA-COMP:10505"/>
        <dbReference type="ChEBI" id="CHEBI:15378"/>
        <dbReference type="ChEBI" id="CHEBI:29969"/>
        <dbReference type="ChEBI" id="CHEBI:30616"/>
        <dbReference type="ChEBI" id="CHEBI:33019"/>
        <dbReference type="ChEBI" id="CHEBI:57586"/>
        <dbReference type="ChEBI" id="CHEBI:83144"/>
        <dbReference type="ChEBI" id="CHEBI:456215"/>
        <dbReference type="EC" id="6.3.4.15"/>
    </reaction>
</comment>
<dbReference type="GO" id="GO:0005737">
    <property type="term" value="C:cytoplasm"/>
    <property type="evidence" value="ECO:0007669"/>
    <property type="project" value="TreeGrafter"/>
</dbReference>
<evidence type="ECO:0000259" key="7">
    <source>
        <dbReference type="PROSITE" id="PS51733"/>
    </source>
</evidence>
<name>A0A1H0MBD0_9HYPH</name>
<dbReference type="Gene3D" id="3.30.930.10">
    <property type="entry name" value="Bira Bifunctional Protein, Domain 2"/>
    <property type="match status" value="1"/>
</dbReference>
<dbReference type="InterPro" id="IPR004143">
    <property type="entry name" value="BPL_LPL_catalytic"/>
</dbReference>
<dbReference type="InterPro" id="IPR008988">
    <property type="entry name" value="Transcriptional_repressor_C"/>
</dbReference>